<keyword evidence="2" id="KW-1185">Reference proteome</keyword>
<dbReference type="Proteomes" id="UP000063229">
    <property type="component" value="Chromosome"/>
</dbReference>
<accession>A0A0X1SY65</accession>
<dbReference type="AlphaFoldDB" id="A0A0X1SY65"/>
<protein>
    <recommendedName>
        <fullName evidence="3">Peptidase M12B domain-containing protein</fullName>
    </recommendedName>
</protein>
<reference evidence="1 2" key="1">
    <citation type="submission" date="2016-01" db="EMBL/GenBank/DDBJ databases">
        <authorList>
            <person name="McClelland M."/>
            <person name="Jain A."/>
            <person name="Saraogi P."/>
            <person name="Mendelson R."/>
            <person name="Westerman R."/>
            <person name="SanMiguel P."/>
            <person name="Csonka L."/>
        </authorList>
    </citation>
    <scope>NUCLEOTIDE SEQUENCE [LARGE SCALE GENOMIC DNA]</scope>
    <source>
        <strain evidence="1 2">NCPPB 2472</strain>
    </source>
</reference>
<evidence type="ECO:0000313" key="2">
    <source>
        <dbReference type="Proteomes" id="UP000063229"/>
    </source>
</evidence>
<dbReference type="STRING" id="46677.AWM79_05470"/>
<proteinExistence type="predicted"/>
<evidence type="ECO:0000313" key="1">
    <source>
        <dbReference type="EMBL" id="AMB84787.1"/>
    </source>
</evidence>
<dbReference type="EMBL" id="CP014135">
    <property type="protein sequence ID" value="AMB84787.1"/>
    <property type="molecule type" value="Genomic_DNA"/>
</dbReference>
<organism evidence="1 2">
    <name type="scientific">Pseudomonas agarici</name>
    <dbReference type="NCBI Taxonomy" id="46677"/>
    <lineage>
        <taxon>Bacteria</taxon>
        <taxon>Pseudomonadati</taxon>
        <taxon>Pseudomonadota</taxon>
        <taxon>Gammaproteobacteria</taxon>
        <taxon>Pseudomonadales</taxon>
        <taxon>Pseudomonadaceae</taxon>
        <taxon>Pseudomonas</taxon>
    </lineage>
</organism>
<evidence type="ECO:0008006" key="3">
    <source>
        <dbReference type="Google" id="ProtNLM"/>
    </source>
</evidence>
<dbReference type="KEGG" id="pagb:AWM79_05470"/>
<dbReference type="SUPFAM" id="SSF55486">
    <property type="entry name" value="Metalloproteases ('zincins'), catalytic domain"/>
    <property type="match status" value="1"/>
</dbReference>
<gene>
    <name evidence="1" type="ORF">AWM79_05470</name>
</gene>
<sequence>MADTSQQAKLPEGRFPDIQSLLSKSPTGQLSSLLKGVRPSMLELRNIYEDYQVSSANLIKDNGDFGALIVALRADGSFVAFLDTPENRGTIIGSANGAQTWIKEEKYDYLTPDTVESDAQFEDLSFVADNSVNSLLVDHDCNGRIIVDVLAGFSKSAADRVGDATAFALAQIESANLGLRNSRADTVRLRLVGTQIVNEDYPVTETTLSLVTSIFKNGILESGADMVAGYFNMPTGDAAGGIAYAPGRYSIQRTAQPAAFRHEIGHNVGGGHCNTGGTDNYKFGFSNGTSATFLCGNNVNYYSTPFVLDGSGRPLGNAKTADMTRLWGERAAAMSAYAKSITAPVGVYP</sequence>
<name>A0A0X1SY65_PSEAA</name>